<comment type="caution">
    <text evidence="3">The sequence shown here is derived from an EMBL/GenBank/DDBJ whole genome shotgun (WGS) entry which is preliminary data.</text>
</comment>
<feature type="chain" id="PRO_5021007060" evidence="1">
    <location>
        <begin position="21"/>
        <end position="302"/>
    </location>
</feature>
<sequence length="302" mass="33949">MSRRFFSLFCFLLQSLVAVAGDLHAIETAYLRGKLLTEKKEVRLSEIARLPDGSEDPVVLKNLEAPVLLRPEEMQRSFPQFHFSGKETLVLPMNSELDSKDLEESLYKEISKFSHDSEQEFRITYIGGERSVPASGVELRWAGIPQTVHAGQIVASLDYYFQQRKVHTQRIKFKVEKKTSAYFTKKAISKGEKLDADSLEERIVFAEESFTDGVGPESIGATALKDLPPGELLRKKHVRFLFDVQRGGDVQMVYTRGNLVLRTKTKALSSGNVGDSVEVTSYSKDGKLSARVVEKNTVLLEN</sequence>
<keyword evidence="3" id="KW-0966">Cell projection</keyword>
<dbReference type="InterPro" id="IPR039246">
    <property type="entry name" value="Flagellar_FlgA"/>
</dbReference>
<organism evidence="3 4">
    <name type="scientific">Leptospira fletcheri</name>
    <dbReference type="NCBI Taxonomy" id="2484981"/>
    <lineage>
        <taxon>Bacteria</taxon>
        <taxon>Pseudomonadati</taxon>
        <taxon>Spirochaetota</taxon>
        <taxon>Spirochaetia</taxon>
        <taxon>Leptospirales</taxon>
        <taxon>Leptospiraceae</taxon>
        <taxon>Leptospira</taxon>
    </lineage>
</organism>
<dbReference type="PANTHER" id="PTHR36307">
    <property type="entry name" value="FLAGELLA BASAL BODY P-RING FORMATION PROTEIN FLGA"/>
    <property type="match status" value="1"/>
</dbReference>
<dbReference type="InterPro" id="IPR017585">
    <property type="entry name" value="SAF_FlgA"/>
</dbReference>
<proteinExistence type="predicted"/>
<keyword evidence="3" id="KW-0969">Cilium</keyword>
<keyword evidence="3" id="KW-0282">Flagellum</keyword>
<dbReference type="EMBL" id="RQET01000002">
    <property type="protein sequence ID" value="TGK13019.1"/>
    <property type="molecule type" value="Genomic_DNA"/>
</dbReference>
<reference evidence="3" key="1">
    <citation type="journal article" date="2019" name="PLoS Negl. Trop. Dis.">
        <title>Revisiting the worldwide diversity of Leptospira species in the environment.</title>
        <authorList>
            <person name="Vincent A.T."/>
            <person name="Schiettekatte O."/>
            <person name="Bourhy P."/>
            <person name="Veyrier F.J."/>
            <person name="Picardeau M."/>
        </authorList>
    </citation>
    <scope>NUCLEOTIDE SEQUENCE [LARGE SCALE GENOMIC DNA]</scope>
    <source>
        <strain evidence="3">SSW15</strain>
    </source>
</reference>
<dbReference type="Gene3D" id="2.30.30.760">
    <property type="match status" value="1"/>
</dbReference>
<evidence type="ECO:0000256" key="1">
    <source>
        <dbReference type="SAM" id="SignalP"/>
    </source>
</evidence>
<dbReference type="PANTHER" id="PTHR36307:SF1">
    <property type="entry name" value="FLAGELLA BASAL BODY P-RING FORMATION PROTEIN FLGA"/>
    <property type="match status" value="1"/>
</dbReference>
<feature type="signal peptide" evidence="1">
    <location>
        <begin position="1"/>
        <end position="20"/>
    </location>
</feature>
<keyword evidence="1" id="KW-0732">Signal</keyword>
<dbReference type="OrthoDB" id="344241at2"/>
<name>A0A4R9GIS6_9LEPT</name>
<accession>A0A4R9GIS6</accession>
<evidence type="ECO:0000259" key="2">
    <source>
        <dbReference type="Pfam" id="PF13144"/>
    </source>
</evidence>
<dbReference type="Proteomes" id="UP000298458">
    <property type="component" value="Unassembled WGS sequence"/>
</dbReference>
<dbReference type="RefSeq" id="WP_135766530.1">
    <property type="nucleotide sequence ID" value="NZ_RQET01000002.1"/>
</dbReference>
<dbReference type="NCBIfam" id="TIGR03170">
    <property type="entry name" value="flgA_cterm"/>
    <property type="match status" value="1"/>
</dbReference>
<evidence type="ECO:0000313" key="4">
    <source>
        <dbReference type="Proteomes" id="UP000298458"/>
    </source>
</evidence>
<protein>
    <submittedName>
        <fullName evidence="3">Flagellar basal body P-ring formation protein FlgA</fullName>
    </submittedName>
</protein>
<feature type="domain" description="Flagella basal body P-ring formation protein FlgA SAF" evidence="2">
    <location>
        <begin position="181"/>
        <end position="298"/>
    </location>
</feature>
<keyword evidence="4" id="KW-1185">Reference proteome</keyword>
<evidence type="ECO:0000313" key="3">
    <source>
        <dbReference type="EMBL" id="TGK13019.1"/>
    </source>
</evidence>
<dbReference type="Pfam" id="PF13144">
    <property type="entry name" value="ChapFlgA"/>
    <property type="match status" value="1"/>
</dbReference>
<dbReference type="GO" id="GO:0044780">
    <property type="term" value="P:bacterial-type flagellum assembly"/>
    <property type="evidence" value="ECO:0007669"/>
    <property type="project" value="InterPro"/>
</dbReference>
<dbReference type="AlphaFoldDB" id="A0A4R9GIS6"/>
<gene>
    <name evidence="3" type="primary">flgA</name>
    <name evidence="3" type="ORF">EHO60_02110</name>
</gene>